<dbReference type="Gene3D" id="3.40.50.720">
    <property type="entry name" value="NAD(P)-binding Rossmann-like Domain"/>
    <property type="match status" value="1"/>
</dbReference>
<evidence type="ECO:0000256" key="5">
    <source>
        <dbReference type="ARBA" id="ARBA00052218"/>
    </source>
</evidence>
<evidence type="ECO:0000256" key="9">
    <source>
        <dbReference type="ARBA" id="ARBA00073635"/>
    </source>
</evidence>
<evidence type="ECO:0000256" key="4">
    <source>
        <dbReference type="ARBA" id="ARBA00022840"/>
    </source>
</evidence>
<keyword evidence="4" id="KW-0067">ATP-binding</keyword>
<evidence type="ECO:0000256" key="3">
    <source>
        <dbReference type="ARBA" id="ARBA00022741"/>
    </source>
</evidence>
<dbReference type="PATRIC" id="fig|1225176.3.peg.1107"/>
<comment type="similarity">
    <text evidence="1">Belongs to the HesA/MoeB/ThiF family.</text>
</comment>
<evidence type="ECO:0000313" key="14">
    <source>
        <dbReference type="EMBL" id="EKB50332.1"/>
    </source>
</evidence>
<comment type="caution">
    <text evidence="14">The sequence shown here is derived from an EMBL/GenBank/DDBJ whole genome shotgun (WGS) entry which is preliminary data.</text>
</comment>
<dbReference type="RefSeq" id="WP_009184084.1">
    <property type="nucleotide sequence ID" value="NZ_AMGM01000010.1"/>
</dbReference>
<sequence>MRPKLPCSPHFQEDDMNRFARQIILPGFGQEAQTKLEQAKVLVIGAGGLGSPALLYLAAAGIGTIGIMDGDTVAKSNLNRQVIYGDAQVGINKAEAAAHYLKSKYQDIKIECIPEFITTANAAANIAPYDLIIDGSDNFPTRYLVNDICILLGKPLVFAAIYQNEGQIALFNTKEGDINYRDLFPEPPKDSEIPNCSETGVIGVLPGIMGTLQAAEAIKFLTGYGEVLVGKMLYYNLLNHQTYTLNLDKHPSSEGMLPKNLSAFESRDYALFCDEREVISWKKALELMQKNTSSLLIDVRELNEQPKLQSHAHLKIPFTGQNKVIPEMQEADDIYLFCQSGIRSLRMARLLSQTLTGKKIYSIIGGIESPDAPLN</sequence>
<comment type="subunit">
    <text evidence="7">Homodimer. Forms a stable heterotetrameric complex of 2 MoeB and 2 MoaD during adenylation of MoaD.</text>
</comment>
<dbReference type="PANTHER" id="PTHR10953:SF102">
    <property type="entry name" value="ADENYLYLTRANSFERASE AND SULFURTRANSFERASE MOCS3"/>
    <property type="match status" value="1"/>
</dbReference>
<evidence type="ECO:0000256" key="11">
    <source>
        <dbReference type="ARBA" id="ARBA00075328"/>
    </source>
</evidence>
<dbReference type="InterPro" id="IPR000594">
    <property type="entry name" value="ThiF_NAD_FAD-bd"/>
</dbReference>
<comment type="function">
    <text evidence="6">Catalyzes the adenylation by ATP of the carboxyl group of the C-terminal glycine of sulfur carrier protein MoaD.</text>
</comment>
<evidence type="ECO:0000256" key="2">
    <source>
        <dbReference type="ARBA" id="ARBA00022679"/>
    </source>
</evidence>
<dbReference type="GO" id="GO:0008641">
    <property type="term" value="F:ubiquitin-like modifier activating enzyme activity"/>
    <property type="evidence" value="ECO:0007669"/>
    <property type="project" value="InterPro"/>
</dbReference>
<keyword evidence="14" id="KW-0548">Nucleotidyltransferase</keyword>
<evidence type="ECO:0000313" key="15">
    <source>
        <dbReference type="Proteomes" id="UP000004478"/>
    </source>
</evidence>
<evidence type="ECO:0000256" key="12">
    <source>
        <dbReference type="ARBA" id="ARBA00078531"/>
    </source>
</evidence>
<evidence type="ECO:0000259" key="13">
    <source>
        <dbReference type="PROSITE" id="PS50206"/>
    </source>
</evidence>
<dbReference type="EC" id="2.7.7.80" evidence="8"/>
<feature type="domain" description="Rhodanese" evidence="13">
    <location>
        <begin position="332"/>
        <end position="369"/>
    </location>
</feature>
<dbReference type="InterPro" id="IPR035985">
    <property type="entry name" value="Ubiquitin-activating_enz"/>
</dbReference>
<dbReference type="CDD" id="cd00757">
    <property type="entry name" value="ThiF_MoeB_HesA_family"/>
    <property type="match status" value="1"/>
</dbReference>
<dbReference type="EMBL" id="AMGM01000010">
    <property type="protein sequence ID" value="EKB50332.1"/>
    <property type="molecule type" value="Genomic_DNA"/>
</dbReference>
<protein>
    <recommendedName>
        <fullName evidence="9">Molybdopterin-synthase adenylyltransferase</fullName>
        <ecNumber evidence="8">2.7.7.80</ecNumber>
    </recommendedName>
    <alternativeName>
        <fullName evidence="12">MoaD protein adenylase</fullName>
    </alternativeName>
    <alternativeName>
        <fullName evidence="10">Molybdopterin-converting factor subunit 1 adenylase</fullName>
    </alternativeName>
    <alternativeName>
        <fullName evidence="11">Sulfur carrier protein MoaD adenylyltransferase</fullName>
    </alternativeName>
</protein>
<dbReference type="GO" id="GO:0005524">
    <property type="term" value="F:ATP binding"/>
    <property type="evidence" value="ECO:0007669"/>
    <property type="project" value="UniProtKB-KW"/>
</dbReference>
<dbReference type="Gene3D" id="3.40.250.10">
    <property type="entry name" value="Rhodanese-like domain"/>
    <property type="match status" value="1"/>
</dbReference>
<dbReference type="InterPro" id="IPR036873">
    <property type="entry name" value="Rhodanese-like_dom_sf"/>
</dbReference>
<dbReference type="GO" id="GO:0005829">
    <property type="term" value="C:cytosol"/>
    <property type="evidence" value="ECO:0007669"/>
    <property type="project" value="TreeGrafter"/>
</dbReference>
<dbReference type="GO" id="GO:0061605">
    <property type="term" value="F:molybdopterin-synthase adenylyltransferase activity"/>
    <property type="evidence" value="ECO:0007669"/>
    <property type="project" value="UniProtKB-EC"/>
</dbReference>
<keyword evidence="3" id="KW-0547">Nucleotide-binding</keyword>
<evidence type="ECO:0000256" key="7">
    <source>
        <dbReference type="ARBA" id="ARBA00063809"/>
    </source>
</evidence>
<dbReference type="GO" id="GO:0004792">
    <property type="term" value="F:thiosulfate-cyanide sulfurtransferase activity"/>
    <property type="evidence" value="ECO:0007669"/>
    <property type="project" value="TreeGrafter"/>
</dbReference>
<keyword evidence="2 14" id="KW-0808">Transferase</keyword>
<dbReference type="GO" id="GO:0008146">
    <property type="term" value="F:sulfotransferase activity"/>
    <property type="evidence" value="ECO:0007669"/>
    <property type="project" value="TreeGrafter"/>
</dbReference>
<dbReference type="SUPFAM" id="SSF69572">
    <property type="entry name" value="Activating enzymes of the ubiquitin-like proteins"/>
    <property type="match status" value="1"/>
</dbReference>
<dbReference type="Pfam" id="PF00899">
    <property type="entry name" value="ThiF"/>
    <property type="match status" value="1"/>
</dbReference>
<evidence type="ECO:0000256" key="1">
    <source>
        <dbReference type="ARBA" id="ARBA00009919"/>
    </source>
</evidence>
<comment type="catalytic activity">
    <reaction evidence="5">
        <text>[molybdopterin-synthase sulfur-carrier protein]-C-terminal Gly-Gly + ATP + H(+) = [molybdopterin-synthase sulfur-carrier protein]-C-terminal Gly-Gly-AMP + diphosphate</text>
        <dbReference type="Rhea" id="RHEA:43616"/>
        <dbReference type="Rhea" id="RHEA-COMP:12159"/>
        <dbReference type="Rhea" id="RHEA-COMP:12202"/>
        <dbReference type="ChEBI" id="CHEBI:15378"/>
        <dbReference type="ChEBI" id="CHEBI:30616"/>
        <dbReference type="ChEBI" id="CHEBI:33019"/>
        <dbReference type="ChEBI" id="CHEBI:90618"/>
        <dbReference type="ChEBI" id="CHEBI:90778"/>
        <dbReference type="EC" id="2.7.7.80"/>
    </reaction>
</comment>
<dbReference type="Proteomes" id="UP000004478">
    <property type="component" value="Unassembled WGS sequence"/>
</dbReference>
<dbReference type="SUPFAM" id="SSF52821">
    <property type="entry name" value="Rhodanese/Cell cycle control phosphatase"/>
    <property type="match status" value="1"/>
</dbReference>
<gene>
    <name evidence="14" type="primary">moeZ</name>
    <name evidence="14" type="ORF">B879_01040</name>
</gene>
<dbReference type="InterPro" id="IPR045886">
    <property type="entry name" value="ThiF/MoeB/HesA"/>
</dbReference>
<dbReference type="PANTHER" id="PTHR10953">
    <property type="entry name" value="UBIQUITIN-ACTIVATING ENZYME E1"/>
    <property type="match status" value="1"/>
</dbReference>
<name>K1LDV5_CECL9</name>
<reference evidence="14 15" key="1">
    <citation type="journal article" date="2012" name="J. Bacteriol.">
        <title>Draft Genome Sequence of Cecembia lonarensis Strain LW9T, Isolated from Lonar Lake, a Haloalkaline Lake in India.</title>
        <authorList>
            <person name="Shivaji S."/>
            <person name="Ara S."/>
            <person name="Singh A."/>
            <person name="Pinnaka A.K."/>
        </authorList>
    </citation>
    <scope>NUCLEOTIDE SEQUENCE [LARGE SCALE GENOMIC DNA]</scope>
    <source>
        <strain evidence="14 15">LW9</strain>
    </source>
</reference>
<organism evidence="14 15">
    <name type="scientific">Cecembia lonarensis (strain CCUG 58316 / KCTC 22772 / LW9)</name>
    <dbReference type="NCBI Taxonomy" id="1225176"/>
    <lineage>
        <taxon>Bacteria</taxon>
        <taxon>Pseudomonadati</taxon>
        <taxon>Bacteroidota</taxon>
        <taxon>Cytophagia</taxon>
        <taxon>Cytophagales</taxon>
        <taxon>Cyclobacteriaceae</taxon>
        <taxon>Cecembia</taxon>
    </lineage>
</organism>
<proteinExistence type="inferred from homology"/>
<evidence type="ECO:0000256" key="6">
    <source>
        <dbReference type="ARBA" id="ARBA00055169"/>
    </source>
</evidence>
<dbReference type="AlphaFoldDB" id="K1LDV5"/>
<dbReference type="PROSITE" id="PS50206">
    <property type="entry name" value="RHODANESE_3"/>
    <property type="match status" value="1"/>
</dbReference>
<dbReference type="FunFam" id="3.40.50.720:FF:000033">
    <property type="entry name" value="Adenylyltransferase and sulfurtransferase MOCS3"/>
    <property type="match status" value="1"/>
</dbReference>
<evidence type="ECO:0000256" key="8">
    <source>
        <dbReference type="ARBA" id="ARBA00066884"/>
    </source>
</evidence>
<dbReference type="Pfam" id="PF00581">
    <property type="entry name" value="Rhodanese"/>
    <property type="match status" value="1"/>
</dbReference>
<keyword evidence="15" id="KW-1185">Reference proteome</keyword>
<accession>K1LDV5</accession>
<evidence type="ECO:0000256" key="10">
    <source>
        <dbReference type="ARBA" id="ARBA00075110"/>
    </source>
</evidence>
<dbReference type="InterPro" id="IPR001763">
    <property type="entry name" value="Rhodanese-like_dom"/>
</dbReference>
<dbReference type="CDD" id="cd00158">
    <property type="entry name" value="RHOD"/>
    <property type="match status" value="1"/>
</dbReference>